<name>A0A2G1QHI1_9HYPH</name>
<dbReference type="OrthoDB" id="9800416at2"/>
<feature type="transmembrane region" description="Helical" evidence="8">
    <location>
        <begin position="80"/>
        <end position="98"/>
    </location>
</feature>
<dbReference type="InterPro" id="IPR050189">
    <property type="entry name" value="MFS_Efflux_Transporters"/>
</dbReference>
<evidence type="ECO:0000256" key="1">
    <source>
        <dbReference type="ARBA" id="ARBA00004651"/>
    </source>
</evidence>
<feature type="transmembrane region" description="Helical" evidence="8">
    <location>
        <begin position="45"/>
        <end position="68"/>
    </location>
</feature>
<dbReference type="PANTHER" id="PTHR43124:SF3">
    <property type="entry name" value="CHLORAMPHENICOL EFFLUX PUMP RV0191"/>
    <property type="match status" value="1"/>
</dbReference>
<comment type="similarity">
    <text evidence="2 8">Belongs to the major facilitator superfamily. Bcr/CmlA family.</text>
</comment>
<dbReference type="EMBL" id="PDVP01000020">
    <property type="protein sequence ID" value="PHP64920.1"/>
    <property type="molecule type" value="Genomic_DNA"/>
</dbReference>
<keyword evidence="3 8" id="KW-0813">Transport</keyword>
<dbReference type="GO" id="GO:0042910">
    <property type="term" value="F:xenobiotic transmembrane transporter activity"/>
    <property type="evidence" value="ECO:0007669"/>
    <property type="project" value="InterPro"/>
</dbReference>
<keyword evidence="5 8" id="KW-0812">Transmembrane</keyword>
<dbReference type="GO" id="GO:0005886">
    <property type="term" value="C:plasma membrane"/>
    <property type="evidence" value="ECO:0007669"/>
    <property type="project" value="UniProtKB-SubCell"/>
</dbReference>
<feature type="transmembrane region" description="Helical" evidence="8">
    <location>
        <begin position="250"/>
        <end position="268"/>
    </location>
</feature>
<evidence type="ECO:0000313" key="10">
    <source>
        <dbReference type="EMBL" id="PHP64920.1"/>
    </source>
</evidence>
<dbReference type="Pfam" id="PF07690">
    <property type="entry name" value="MFS_1"/>
    <property type="match status" value="1"/>
</dbReference>
<dbReference type="PROSITE" id="PS00216">
    <property type="entry name" value="SUGAR_TRANSPORT_1"/>
    <property type="match status" value="1"/>
</dbReference>
<evidence type="ECO:0000259" key="9">
    <source>
        <dbReference type="PROSITE" id="PS50850"/>
    </source>
</evidence>
<dbReference type="AlphaFoldDB" id="A0A2G1QHI1"/>
<keyword evidence="7 8" id="KW-0472">Membrane</keyword>
<dbReference type="PROSITE" id="PS50850">
    <property type="entry name" value="MFS"/>
    <property type="match status" value="1"/>
</dbReference>
<evidence type="ECO:0000256" key="8">
    <source>
        <dbReference type="RuleBase" id="RU365088"/>
    </source>
</evidence>
<dbReference type="PANTHER" id="PTHR43124">
    <property type="entry name" value="PURINE EFFLUX PUMP PBUE"/>
    <property type="match status" value="1"/>
</dbReference>
<feature type="transmembrane region" description="Helical" evidence="8">
    <location>
        <begin position="372"/>
        <end position="391"/>
    </location>
</feature>
<feature type="transmembrane region" description="Helical" evidence="8">
    <location>
        <begin position="104"/>
        <end position="125"/>
    </location>
</feature>
<feature type="domain" description="Major facilitator superfamily (MFS) profile" evidence="9">
    <location>
        <begin position="14"/>
        <end position="398"/>
    </location>
</feature>
<keyword evidence="4" id="KW-1003">Cell membrane</keyword>
<dbReference type="SUPFAM" id="SSF103473">
    <property type="entry name" value="MFS general substrate transporter"/>
    <property type="match status" value="1"/>
</dbReference>
<feature type="transmembrane region" description="Helical" evidence="8">
    <location>
        <begin position="345"/>
        <end position="366"/>
    </location>
</feature>
<protein>
    <recommendedName>
        <fullName evidence="8">Bcr/CflA family efflux transporter</fullName>
    </recommendedName>
</protein>
<keyword evidence="8" id="KW-0997">Cell inner membrane</keyword>
<feature type="transmembrane region" description="Helical" evidence="8">
    <location>
        <begin position="12"/>
        <end position="33"/>
    </location>
</feature>
<evidence type="ECO:0000256" key="4">
    <source>
        <dbReference type="ARBA" id="ARBA00022475"/>
    </source>
</evidence>
<evidence type="ECO:0000256" key="5">
    <source>
        <dbReference type="ARBA" id="ARBA00022692"/>
    </source>
</evidence>
<evidence type="ECO:0000256" key="2">
    <source>
        <dbReference type="ARBA" id="ARBA00006236"/>
    </source>
</evidence>
<dbReference type="Proteomes" id="UP000221168">
    <property type="component" value="Unassembled WGS sequence"/>
</dbReference>
<reference evidence="10 11" key="1">
    <citation type="submission" date="2017-10" db="EMBL/GenBank/DDBJ databases">
        <title>Sedimentibacterium mangrovi gen. nov., sp. nov., a novel member of family Phyllobacteriacea isolated from mangrove sediment.</title>
        <authorList>
            <person name="Liao H."/>
            <person name="Tian Y."/>
        </authorList>
    </citation>
    <scope>NUCLEOTIDE SEQUENCE [LARGE SCALE GENOMIC DNA]</scope>
    <source>
        <strain evidence="10 11">X9-2-2</strain>
    </source>
</reference>
<gene>
    <name evidence="10" type="ORF">CSC94_21545</name>
</gene>
<dbReference type="InterPro" id="IPR036259">
    <property type="entry name" value="MFS_trans_sf"/>
</dbReference>
<dbReference type="InterPro" id="IPR011701">
    <property type="entry name" value="MFS"/>
</dbReference>
<dbReference type="RefSeq" id="WP_099308453.1">
    <property type="nucleotide sequence ID" value="NZ_PDVP01000020.1"/>
</dbReference>
<evidence type="ECO:0000256" key="6">
    <source>
        <dbReference type="ARBA" id="ARBA00022989"/>
    </source>
</evidence>
<dbReference type="NCBIfam" id="TIGR00710">
    <property type="entry name" value="efflux_Bcr_CflA"/>
    <property type="match status" value="1"/>
</dbReference>
<comment type="caution">
    <text evidence="10">The sequence shown here is derived from an EMBL/GenBank/DDBJ whole genome shotgun (WGS) entry which is preliminary data.</text>
</comment>
<accession>A0A2G1QHI1</accession>
<feature type="transmembrane region" description="Helical" evidence="8">
    <location>
        <begin position="165"/>
        <end position="185"/>
    </location>
</feature>
<sequence>MTSLAEPAPAPAPHIIILVLCAAVSPLAINIFIPSMPGMAKEFGVPYATIQLGLSLYLAMTAAITLVAGPLSDLFGRRPMIIGGFLLFVLGSAMTLLADNATVFLAGRIIQAASATGMVLSRAIVRDLYDRDMAASMIGYVTMGMAVAPMVGPAIGGLLDDLYGWRASFLFLAVLGTLATLVVMARLPETNSTRGQPLSRQFESYGSLLSSEPYWYFAGSGALAACIFYGFLGGGPVIASHHLAMTPTSYGLWFAATAVGYMIGNFISGRHSRRIGVARMLLFGALISLVGALLPFALLGWLDLRLPVALFGPTILIGIGNGMTIPNATAAAVSVRPEAAGAASGLMGAIQVGFGALASVLAGIMAGDGSGIWGFSATLAAFALIAFFLAWRAWHLARHPA</sequence>
<proteinExistence type="inferred from homology"/>
<evidence type="ECO:0000313" key="11">
    <source>
        <dbReference type="Proteomes" id="UP000221168"/>
    </source>
</evidence>
<feature type="transmembrane region" description="Helical" evidence="8">
    <location>
        <begin position="280"/>
        <end position="302"/>
    </location>
</feature>
<dbReference type="Gene3D" id="1.20.1720.10">
    <property type="entry name" value="Multidrug resistance protein D"/>
    <property type="match status" value="1"/>
</dbReference>
<dbReference type="InterPro" id="IPR004812">
    <property type="entry name" value="Efflux_drug-R_Bcr/CmlA"/>
</dbReference>
<evidence type="ECO:0000256" key="7">
    <source>
        <dbReference type="ARBA" id="ARBA00023136"/>
    </source>
</evidence>
<dbReference type="CDD" id="cd17320">
    <property type="entry name" value="MFS_MdfA_MDR_like"/>
    <property type="match status" value="1"/>
</dbReference>
<organism evidence="10 11">
    <name type="scientific">Zhengella mangrovi</name>
    <dbReference type="NCBI Taxonomy" id="1982044"/>
    <lineage>
        <taxon>Bacteria</taxon>
        <taxon>Pseudomonadati</taxon>
        <taxon>Pseudomonadota</taxon>
        <taxon>Alphaproteobacteria</taxon>
        <taxon>Hyphomicrobiales</taxon>
        <taxon>Notoacmeibacteraceae</taxon>
        <taxon>Zhengella</taxon>
    </lineage>
</organism>
<dbReference type="GO" id="GO:1990961">
    <property type="term" value="P:xenobiotic detoxification by transmembrane export across the plasma membrane"/>
    <property type="evidence" value="ECO:0007669"/>
    <property type="project" value="InterPro"/>
</dbReference>
<evidence type="ECO:0000256" key="3">
    <source>
        <dbReference type="ARBA" id="ARBA00022448"/>
    </source>
</evidence>
<feature type="transmembrane region" description="Helical" evidence="8">
    <location>
        <begin position="308"/>
        <end position="333"/>
    </location>
</feature>
<keyword evidence="11" id="KW-1185">Reference proteome</keyword>
<comment type="subcellular location">
    <subcellularLocation>
        <location evidence="8">Cell inner membrane</location>
        <topology evidence="8">Multi-pass membrane protein</topology>
    </subcellularLocation>
    <subcellularLocation>
        <location evidence="1">Cell membrane</location>
        <topology evidence="1">Multi-pass membrane protein</topology>
    </subcellularLocation>
</comment>
<feature type="transmembrane region" description="Helical" evidence="8">
    <location>
        <begin position="137"/>
        <end position="159"/>
    </location>
</feature>
<keyword evidence="6 8" id="KW-1133">Transmembrane helix</keyword>
<dbReference type="InterPro" id="IPR020846">
    <property type="entry name" value="MFS_dom"/>
</dbReference>
<feature type="transmembrane region" description="Helical" evidence="8">
    <location>
        <begin position="214"/>
        <end position="238"/>
    </location>
</feature>
<dbReference type="InterPro" id="IPR005829">
    <property type="entry name" value="Sugar_transporter_CS"/>
</dbReference>